<dbReference type="AlphaFoldDB" id="X1MNK7"/>
<proteinExistence type="predicted"/>
<protein>
    <submittedName>
        <fullName evidence="1">Uncharacterized protein</fullName>
    </submittedName>
</protein>
<gene>
    <name evidence="1" type="ORF">S06H3_45387</name>
</gene>
<feature type="non-terminal residue" evidence="1">
    <location>
        <position position="1"/>
    </location>
</feature>
<comment type="caution">
    <text evidence="1">The sequence shown here is derived from an EMBL/GenBank/DDBJ whole genome shotgun (WGS) entry which is preliminary data.</text>
</comment>
<accession>X1MNK7</accession>
<evidence type="ECO:0000313" key="1">
    <source>
        <dbReference type="EMBL" id="GAI33237.1"/>
    </source>
</evidence>
<reference evidence="1" key="1">
    <citation type="journal article" date="2014" name="Front. Microbiol.">
        <title>High frequency of phylogenetically diverse reductive dehalogenase-homologous genes in deep subseafloor sedimentary metagenomes.</title>
        <authorList>
            <person name="Kawai M."/>
            <person name="Futagami T."/>
            <person name="Toyoda A."/>
            <person name="Takaki Y."/>
            <person name="Nishi S."/>
            <person name="Hori S."/>
            <person name="Arai W."/>
            <person name="Tsubouchi T."/>
            <person name="Morono Y."/>
            <person name="Uchiyama I."/>
            <person name="Ito T."/>
            <person name="Fujiyama A."/>
            <person name="Inagaki F."/>
            <person name="Takami H."/>
        </authorList>
    </citation>
    <scope>NUCLEOTIDE SEQUENCE</scope>
    <source>
        <strain evidence="1">Expedition CK06-06</strain>
    </source>
</reference>
<sequence length="30" mass="3238">SVAYQPAFFRINSIMNTIAANNAQIASNIP</sequence>
<dbReference type="EMBL" id="BARV01028332">
    <property type="protein sequence ID" value="GAI33237.1"/>
    <property type="molecule type" value="Genomic_DNA"/>
</dbReference>
<name>X1MNK7_9ZZZZ</name>
<organism evidence="1">
    <name type="scientific">marine sediment metagenome</name>
    <dbReference type="NCBI Taxonomy" id="412755"/>
    <lineage>
        <taxon>unclassified sequences</taxon>
        <taxon>metagenomes</taxon>
        <taxon>ecological metagenomes</taxon>
    </lineage>
</organism>